<proteinExistence type="predicted"/>
<name>A0AAW1Q2V0_9CHLO</name>
<dbReference type="AlphaFoldDB" id="A0AAW1Q2V0"/>
<dbReference type="Proteomes" id="UP001438707">
    <property type="component" value="Unassembled WGS sequence"/>
</dbReference>
<evidence type="ECO:0000313" key="2">
    <source>
        <dbReference type="EMBL" id="KAK9816126.1"/>
    </source>
</evidence>
<organism evidence="2 3">
    <name type="scientific">Apatococcus lobatus</name>
    <dbReference type="NCBI Taxonomy" id="904363"/>
    <lineage>
        <taxon>Eukaryota</taxon>
        <taxon>Viridiplantae</taxon>
        <taxon>Chlorophyta</taxon>
        <taxon>core chlorophytes</taxon>
        <taxon>Trebouxiophyceae</taxon>
        <taxon>Chlorellales</taxon>
        <taxon>Chlorellaceae</taxon>
        <taxon>Apatococcus</taxon>
    </lineage>
</organism>
<accession>A0AAW1Q2V0</accession>
<sequence>MSSSQLPLVPPFVAITKATEPTASPLGVDVQVLKWHLKVTVPAVVVALIALLVAYRAYTNHKRTGRWFG</sequence>
<reference evidence="2 3" key="1">
    <citation type="journal article" date="2024" name="Nat. Commun.">
        <title>Phylogenomics reveals the evolutionary origins of lichenization in chlorophyte algae.</title>
        <authorList>
            <person name="Puginier C."/>
            <person name="Libourel C."/>
            <person name="Otte J."/>
            <person name="Skaloud P."/>
            <person name="Haon M."/>
            <person name="Grisel S."/>
            <person name="Petersen M."/>
            <person name="Berrin J.G."/>
            <person name="Delaux P.M."/>
            <person name="Dal Grande F."/>
            <person name="Keller J."/>
        </authorList>
    </citation>
    <scope>NUCLEOTIDE SEQUENCE [LARGE SCALE GENOMIC DNA]</scope>
    <source>
        <strain evidence="2 3">SAG 2145</strain>
    </source>
</reference>
<keyword evidence="1" id="KW-0472">Membrane</keyword>
<protein>
    <submittedName>
        <fullName evidence="2">Uncharacterized protein</fullName>
    </submittedName>
</protein>
<keyword evidence="3" id="KW-1185">Reference proteome</keyword>
<dbReference type="EMBL" id="JALJOS010000091">
    <property type="protein sequence ID" value="KAK9816126.1"/>
    <property type="molecule type" value="Genomic_DNA"/>
</dbReference>
<keyword evidence="1" id="KW-1133">Transmembrane helix</keyword>
<evidence type="ECO:0000256" key="1">
    <source>
        <dbReference type="SAM" id="Phobius"/>
    </source>
</evidence>
<keyword evidence="1" id="KW-0812">Transmembrane</keyword>
<feature type="transmembrane region" description="Helical" evidence="1">
    <location>
        <begin position="39"/>
        <end position="58"/>
    </location>
</feature>
<evidence type="ECO:0000313" key="3">
    <source>
        <dbReference type="Proteomes" id="UP001438707"/>
    </source>
</evidence>
<comment type="caution">
    <text evidence="2">The sequence shown here is derived from an EMBL/GenBank/DDBJ whole genome shotgun (WGS) entry which is preliminary data.</text>
</comment>
<gene>
    <name evidence="2" type="ORF">WJX74_005701</name>
</gene>